<protein>
    <recommendedName>
        <fullName evidence="1">DinB-like domain-containing protein</fullName>
    </recommendedName>
</protein>
<reference evidence="3" key="1">
    <citation type="submission" date="2015-12" db="EMBL/GenBank/DDBJ databases">
        <authorList>
            <person name="Lauer A."/>
            <person name="Humrighouse B."/>
            <person name="Loparev V."/>
            <person name="Shewmaker P.L."/>
            <person name="Whitney A.M."/>
            <person name="McLaughlin R.W."/>
        </authorList>
    </citation>
    <scope>NUCLEOTIDE SEQUENCE [LARGE SCALE GENOMIC DNA]</scope>
    <source>
        <strain evidence="3">LMG 26678</strain>
    </source>
</reference>
<dbReference type="RefSeq" id="WP_208930441.1">
    <property type="nucleotide sequence ID" value="NZ_CP013655.1"/>
</dbReference>
<accession>A0A0U2WNU2</accession>
<sequence>MNVTQLSSDTLKRAQERFEETLDQMSVDEANTMPAALIKSVTWLIWHTARELDYQISELNQTKPLWLSAGWSTKFALDLSDDTKDWCHTPEEAAKVKVTEKALLFEYLKASVDLTNTYLATLEEKSLSDVVDRNWTPVVTRQARIVSAIDDAVMHSGQAVYTRRLVIGK</sequence>
<dbReference type="SUPFAM" id="SSF109854">
    <property type="entry name" value="DinB/YfiT-like putative metalloenzymes"/>
    <property type="match status" value="1"/>
</dbReference>
<dbReference type="InterPro" id="IPR034660">
    <property type="entry name" value="DinB/YfiT-like"/>
</dbReference>
<dbReference type="KEGG" id="erx:ATZ35_07105"/>
<dbReference type="AlphaFoldDB" id="A0A0U2WNU2"/>
<dbReference type="Proteomes" id="UP000067523">
    <property type="component" value="Chromosome"/>
</dbReference>
<dbReference type="STRING" id="118060.ATZ35_07105"/>
<dbReference type="EMBL" id="CP013655">
    <property type="protein sequence ID" value="ALS36934.1"/>
    <property type="molecule type" value="Genomic_DNA"/>
</dbReference>
<dbReference type="Pfam" id="PF12867">
    <property type="entry name" value="DinB_2"/>
    <property type="match status" value="1"/>
</dbReference>
<organism evidence="2 3">
    <name type="scientific">Enterococcus rotai</name>
    <dbReference type="NCBI Taxonomy" id="118060"/>
    <lineage>
        <taxon>Bacteria</taxon>
        <taxon>Bacillati</taxon>
        <taxon>Bacillota</taxon>
        <taxon>Bacilli</taxon>
        <taxon>Lactobacillales</taxon>
        <taxon>Enterococcaceae</taxon>
        <taxon>Enterococcus</taxon>
    </lineage>
</organism>
<name>A0A0U2WNU2_9ENTE</name>
<proteinExistence type="predicted"/>
<evidence type="ECO:0000259" key="1">
    <source>
        <dbReference type="Pfam" id="PF12867"/>
    </source>
</evidence>
<dbReference type="InterPro" id="IPR024775">
    <property type="entry name" value="DinB-like"/>
</dbReference>
<evidence type="ECO:0000313" key="2">
    <source>
        <dbReference type="EMBL" id="ALS36934.1"/>
    </source>
</evidence>
<gene>
    <name evidence="2" type="ORF">ATZ35_07105</name>
</gene>
<feature type="domain" description="DinB-like" evidence="1">
    <location>
        <begin position="11"/>
        <end position="158"/>
    </location>
</feature>
<dbReference type="Gene3D" id="1.20.120.450">
    <property type="entry name" value="dinb family like domain"/>
    <property type="match status" value="1"/>
</dbReference>
<evidence type="ECO:0000313" key="3">
    <source>
        <dbReference type="Proteomes" id="UP000067523"/>
    </source>
</evidence>
<keyword evidence="3" id="KW-1185">Reference proteome</keyword>